<proteinExistence type="predicted"/>
<dbReference type="EMBL" id="MN739451">
    <property type="protein sequence ID" value="QHT05206.1"/>
    <property type="molecule type" value="Genomic_DNA"/>
</dbReference>
<name>A0A6C0CK97_9ZZZZ</name>
<accession>A0A6C0CK97</accession>
<organism evidence="1">
    <name type="scientific">viral metagenome</name>
    <dbReference type="NCBI Taxonomy" id="1070528"/>
    <lineage>
        <taxon>unclassified sequences</taxon>
        <taxon>metagenomes</taxon>
        <taxon>organismal metagenomes</taxon>
    </lineage>
</organism>
<evidence type="ECO:0000313" key="1">
    <source>
        <dbReference type="EMBL" id="QHT05206.1"/>
    </source>
</evidence>
<sequence length="158" mass="19170">MEHCLIEYRIQLKSVLYPYQKQYLKKKFPSAYIDPFRNMIVVISIPYYSARLENVLYYNYPSHLNESDIIFFRKEKIKNLVYPFNENTVKMFESEICDINTICENRIFKYILADKGSWYQTYIFDDIPQKIQQINTLQSYLDPLYALLLCQTLIKFFM</sequence>
<dbReference type="AlphaFoldDB" id="A0A6C0CK97"/>
<reference evidence="1" key="1">
    <citation type="journal article" date="2020" name="Nature">
        <title>Giant virus diversity and host interactions through global metagenomics.</title>
        <authorList>
            <person name="Schulz F."/>
            <person name="Roux S."/>
            <person name="Paez-Espino D."/>
            <person name="Jungbluth S."/>
            <person name="Walsh D.A."/>
            <person name="Denef V.J."/>
            <person name="McMahon K.D."/>
            <person name="Konstantinidis K.T."/>
            <person name="Eloe-Fadrosh E.A."/>
            <person name="Kyrpides N.C."/>
            <person name="Woyke T."/>
        </authorList>
    </citation>
    <scope>NUCLEOTIDE SEQUENCE</scope>
    <source>
        <strain evidence="1">GVMAG-M-3300021375-17</strain>
    </source>
</reference>
<protein>
    <submittedName>
        <fullName evidence="1">Uncharacterized protein</fullName>
    </submittedName>
</protein>